<feature type="repeat" description="TPR" evidence="5">
    <location>
        <begin position="692"/>
        <end position="725"/>
    </location>
</feature>
<dbReference type="SMART" id="SM00220">
    <property type="entry name" value="S_TKc"/>
    <property type="match status" value="1"/>
</dbReference>
<keyword evidence="4" id="KW-0067">ATP-binding</keyword>
<keyword evidence="3 10" id="KW-0418">Kinase</keyword>
<keyword evidence="11" id="KW-1185">Reference proteome</keyword>
<dbReference type="Gene3D" id="1.10.510.10">
    <property type="entry name" value="Transferase(Phosphotransferase) domain 1"/>
    <property type="match status" value="1"/>
</dbReference>
<reference evidence="10 11" key="1">
    <citation type="submission" date="2019-02" db="EMBL/GenBank/DDBJ databases">
        <title>Deep-cultivation of Planctomycetes and their phenomic and genomic characterization uncovers novel biology.</title>
        <authorList>
            <person name="Wiegand S."/>
            <person name="Jogler M."/>
            <person name="Boedeker C."/>
            <person name="Pinto D."/>
            <person name="Vollmers J."/>
            <person name="Rivas-Marin E."/>
            <person name="Kohn T."/>
            <person name="Peeters S.H."/>
            <person name="Heuer A."/>
            <person name="Rast P."/>
            <person name="Oberbeckmann S."/>
            <person name="Bunk B."/>
            <person name="Jeske O."/>
            <person name="Meyerdierks A."/>
            <person name="Storesund J.E."/>
            <person name="Kallscheuer N."/>
            <person name="Luecker S."/>
            <person name="Lage O.M."/>
            <person name="Pohl T."/>
            <person name="Merkel B.J."/>
            <person name="Hornburger P."/>
            <person name="Mueller R.-W."/>
            <person name="Bruemmer F."/>
            <person name="Labrenz M."/>
            <person name="Spormann A.M."/>
            <person name="Op den Camp H."/>
            <person name="Overmann J."/>
            <person name="Amann R."/>
            <person name="Jetten M.S.M."/>
            <person name="Mascher T."/>
            <person name="Medema M.H."/>
            <person name="Devos D.P."/>
            <person name="Kaster A.-K."/>
            <person name="Ovreas L."/>
            <person name="Rohde M."/>
            <person name="Galperin M.Y."/>
            <person name="Jogler C."/>
        </authorList>
    </citation>
    <scope>NUCLEOTIDE SEQUENCE [LARGE SCALE GENOMIC DNA]</scope>
    <source>
        <strain evidence="10 11">ETA_A1</strain>
    </source>
</reference>
<dbReference type="Gene3D" id="1.25.40.10">
    <property type="entry name" value="Tetratricopeptide repeat domain"/>
    <property type="match status" value="2"/>
</dbReference>
<feature type="domain" description="Protein kinase" evidence="9">
    <location>
        <begin position="49"/>
        <end position="349"/>
    </location>
</feature>
<dbReference type="InterPro" id="IPR011990">
    <property type="entry name" value="TPR-like_helical_dom_sf"/>
</dbReference>
<dbReference type="Gene3D" id="3.30.200.20">
    <property type="entry name" value="Phosphorylase Kinase, domain 1"/>
    <property type="match status" value="1"/>
</dbReference>
<feature type="coiled-coil region" evidence="6">
    <location>
        <begin position="401"/>
        <end position="448"/>
    </location>
</feature>
<evidence type="ECO:0000256" key="1">
    <source>
        <dbReference type="ARBA" id="ARBA00022679"/>
    </source>
</evidence>
<feature type="region of interest" description="Disordered" evidence="7">
    <location>
        <begin position="200"/>
        <end position="226"/>
    </location>
</feature>
<dbReference type="EC" id="2.7.11.1" evidence="10"/>
<evidence type="ECO:0000256" key="6">
    <source>
        <dbReference type="SAM" id="Coils"/>
    </source>
</evidence>
<evidence type="ECO:0000256" key="5">
    <source>
        <dbReference type="PROSITE-ProRule" id="PRU00339"/>
    </source>
</evidence>
<protein>
    <submittedName>
        <fullName evidence="10">Serine/threonine-protein kinase PknB</fullName>
        <ecNumber evidence="10">2.7.11.1</ecNumber>
    </submittedName>
</protein>
<evidence type="ECO:0000256" key="8">
    <source>
        <dbReference type="SAM" id="Phobius"/>
    </source>
</evidence>
<dbReference type="PROSITE" id="PS50005">
    <property type="entry name" value="TPR"/>
    <property type="match status" value="3"/>
</dbReference>
<keyword evidence="1 10" id="KW-0808">Transferase</keyword>
<evidence type="ECO:0000313" key="11">
    <source>
        <dbReference type="Proteomes" id="UP000319576"/>
    </source>
</evidence>
<dbReference type="PANTHER" id="PTHR43289">
    <property type="entry name" value="MITOGEN-ACTIVATED PROTEIN KINASE KINASE KINASE 20-RELATED"/>
    <property type="match status" value="1"/>
</dbReference>
<dbReference type="Pfam" id="PF00069">
    <property type="entry name" value="Pkinase"/>
    <property type="match status" value="1"/>
</dbReference>
<organism evidence="10 11">
    <name type="scientific">Urbifossiella limnaea</name>
    <dbReference type="NCBI Taxonomy" id="2528023"/>
    <lineage>
        <taxon>Bacteria</taxon>
        <taxon>Pseudomonadati</taxon>
        <taxon>Planctomycetota</taxon>
        <taxon>Planctomycetia</taxon>
        <taxon>Gemmatales</taxon>
        <taxon>Gemmataceae</taxon>
        <taxon>Urbifossiella</taxon>
    </lineage>
</organism>
<evidence type="ECO:0000256" key="4">
    <source>
        <dbReference type="ARBA" id="ARBA00022840"/>
    </source>
</evidence>
<keyword evidence="2" id="KW-0547">Nucleotide-binding</keyword>
<dbReference type="SUPFAM" id="SSF48452">
    <property type="entry name" value="TPR-like"/>
    <property type="match status" value="2"/>
</dbReference>
<feature type="compositionally biased region" description="Basic and acidic residues" evidence="7">
    <location>
        <begin position="200"/>
        <end position="209"/>
    </location>
</feature>
<dbReference type="KEGG" id="uli:ETAA1_50250"/>
<feature type="repeat" description="TPR" evidence="5">
    <location>
        <begin position="911"/>
        <end position="944"/>
    </location>
</feature>
<dbReference type="SUPFAM" id="SSF56112">
    <property type="entry name" value="Protein kinase-like (PK-like)"/>
    <property type="match status" value="1"/>
</dbReference>
<evidence type="ECO:0000313" key="10">
    <source>
        <dbReference type="EMBL" id="QDU23035.1"/>
    </source>
</evidence>
<keyword evidence="5" id="KW-0802">TPR repeat</keyword>
<dbReference type="InterPro" id="IPR008271">
    <property type="entry name" value="Ser/Thr_kinase_AS"/>
</dbReference>
<dbReference type="CDD" id="cd14014">
    <property type="entry name" value="STKc_PknB_like"/>
    <property type="match status" value="1"/>
</dbReference>
<feature type="compositionally biased region" description="Polar residues" evidence="7">
    <location>
        <begin position="18"/>
        <end position="33"/>
    </location>
</feature>
<dbReference type="PROSITE" id="PS50011">
    <property type="entry name" value="PROTEIN_KINASE_DOM"/>
    <property type="match status" value="1"/>
</dbReference>
<feature type="repeat" description="TPR" evidence="5">
    <location>
        <begin position="809"/>
        <end position="842"/>
    </location>
</feature>
<dbReference type="InterPro" id="IPR019734">
    <property type="entry name" value="TPR_rpt"/>
</dbReference>
<keyword evidence="8" id="KW-0812">Transmembrane</keyword>
<dbReference type="EMBL" id="CP036273">
    <property type="protein sequence ID" value="QDU23035.1"/>
    <property type="molecule type" value="Genomic_DNA"/>
</dbReference>
<accession>A0A517XZU4</accession>
<dbReference type="Proteomes" id="UP000319576">
    <property type="component" value="Chromosome"/>
</dbReference>
<sequence>MPDDLTRPATPRPIPTADSTAVPPNSNPESTTAAPVGTVPAEVVEVPGYEVRGEIARGGMGRVLAAWDPVFGREVAVKLVLHGPAAAATAGRFVREARITGRLAHPNIPPAYHLGELADGAPFLAMKRVRGRTLADLLADRPTPAHDLPRFVGVVEQVAQAVGFAHSQGVIHRDLKPANVMVGAFGEVQVMDWGLARDREEGSETRDETIVEPQLAGGPGIDSTLRSPHSAVRATLGDDHTQAGAVMGTPAYMSPEQARGEPVDARTDVFALGGVLAAVLVGRSPFRGADVGGTLAQAAAGDTSSVLTELETCDADAELVGIARRCLAASVDDRPADGTAVAELVAAYRAGVEERLRAAEAERAAAAVRAVERRKRRRVQVALVAAVAVLVAGGAAGAWWKDALERDRRELVLKADRLDAERQAEDFRRAAEAERAAADRRVAEARRDQEVLALLASAESAVRESDAERADLLLRQISDADADRLGPAAARLARCRADLRLLPELDRVEDIRWQVQGSKYRKAEAAAAMAKAMAGLGIDPGRTPPADAAAAVEGSLASARLVAELTWWVAAAVDEPATQAAVADVLARVDPDEFRVAARAAVVGRRWDEVAAVLRRADEARQPAWFVAAIASLSMVDPVPRAAAAEAALRRSPSDFPTLMILGQFELPSRSGTAARRARACQAAVALRPGTAAAWHNLGAALRDGGDPAAALAAYDEAVRLSPTYAAARTGRGTVLAALGDQDGEAAEYRAALAADATYAPAHTNLARLRAARAVGYRRLPTALPVRLVNLAAAEAGFTRAVELQPGFSTALSGLGDVWRARGRPARAVGFYRRAIEAAPADPAGHLGFGFSREAEQDWPGATAAFRKGVADCPGSAAAHYFLARALARDGRLGECREVLRAAVRLDPRHEDAHVALGRQLEERGELEGSLEHYEAALAVSPGRAEAAAGRDRVRARLAVPGG</sequence>
<dbReference type="Pfam" id="PF13432">
    <property type="entry name" value="TPR_16"/>
    <property type="match status" value="2"/>
</dbReference>
<feature type="transmembrane region" description="Helical" evidence="8">
    <location>
        <begin position="379"/>
        <end position="400"/>
    </location>
</feature>
<name>A0A517XZU4_9BACT</name>
<evidence type="ECO:0000256" key="2">
    <source>
        <dbReference type="ARBA" id="ARBA00022741"/>
    </source>
</evidence>
<dbReference type="AlphaFoldDB" id="A0A517XZU4"/>
<keyword evidence="8" id="KW-1133">Transmembrane helix</keyword>
<keyword evidence="6" id="KW-0175">Coiled coil</keyword>
<dbReference type="PROSITE" id="PS00108">
    <property type="entry name" value="PROTEIN_KINASE_ST"/>
    <property type="match status" value="1"/>
</dbReference>
<evidence type="ECO:0000256" key="7">
    <source>
        <dbReference type="SAM" id="MobiDB-lite"/>
    </source>
</evidence>
<evidence type="ECO:0000256" key="3">
    <source>
        <dbReference type="ARBA" id="ARBA00022777"/>
    </source>
</evidence>
<dbReference type="InterPro" id="IPR000719">
    <property type="entry name" value="Prot_kinase_dom"/>
</dbReference>
<keyword evidence="8" id="KW-0472">Membrane</keyword>
<dbReference type="Pfam" id="PF14559">
    <property type="entry name" value="TPR_19"/>
    <property type="match status" value="1"/>
</dbReference>
<dbReference type="SMART" id="SM00028">
    <property type="entry name" value="TPR"/>
    <property type="match status" value="5"/>
</dbReference>
<feature type="region of interest" description="Disordered" evidence="7">
    <location>
        <begin position="1"/>
        <end position="37"/>
    </location>
</feature>
<evidence type="ECO:0000259" key="9">
    <source>
        <dbReference type="PROSITE" id="PS50011"/>
    </source>
</evidence>
<dbReference type="InterPro" id="IPR011009">
    <property type="entry name" value="Kinase-like_dom_sf"/>
</dbReference>
<gene>
    <name evidence="10" type="primary">pknB_50</name>
    <name evidence="10" type="ORF">ETAA1_50250</name>
</gene>
<dbReference type="RefSeq" id="WP_202920384.1">
    <property type="nucleotide sequence ID" value="NZ_CP036273.1"/>
</dbReference>
<dbReference type="GO" id="GO:0005524">
    <property type="term" value="F:ATP binding"/>
    <property type="evidence" value="ECO:0007669"/>
    <property type="project" value="UniProtKB-KW"/>
</dbReference>
<dbReference type="GO" id="GO:0004674">
    <property type="term" value="F:protein serine/threonine kinase activity"/>
    <property type="evidence" value="ECO:0007669"/>
    <property type="project" value="UniProtKB-EC"/>
</dbReference>
<dbReference type="PANTHER" id="PTHR43289:SF6">
    <property type="entry name" value="SERINE_THREONINE-PROTEIN KINASE NEKL-3"/>
    <property type="match status" value="1"/>
</dbReference>
<proteinExistence type="predicted"/>